<proteinExistence type="predicted"/>
<sequence length="72" mass="8187">MIKTVMVPDNQNVSLKLPESYIGKQVEIIAFTANEVFNDPKMKDKPLTHHASQAVLSRDWSNSEEDSAWENL</sequence>
<evidence type="ECO:0000256" key="1">
    <source>
        <dbReference type="SAM" id="MobiDB-lite"/>
    </source>
</evidence>
<evidence type="ECO:0008006" key="4">
    <source>
        <dbReference type="Google" id="ProtNLM"/>
    </source>
</evidence>
<dbReference type="OrthoDB" id="964329at2"/>
<evidence type="ECO:0000313" key="3">
    <source>
        <dbReference type="Proteomes" id="UP000306402"/>
    </source>
</evidence>
<keyword evidence="3" id="KW-1185">Reference proteome</keyword>
<feature type="compositionally biased region" description="Acidic residues" evidence="1">
    <location>
        <begin position="62"/>
        <end position="72"/>
    </location>
</feature>
<protein>
    <recommendedName>
        <fullName evidence="4">DUF2281 domain-containing protein</fullName>
    </recommendedName>
</protein>
<name>A0A5R9KX16_9BACT</name>
<feature type="region of interest" description="Disordered" evidence="1">
    <location>
        <begin position="48"/>
        <end position="72"/>
    </location>
</feature>
<gene>
    <name evidence="2" type="ORF">FEN17_15215</name>
</gene>
<comment type="caution">
    <text evidence="2">The sequence shown here is derived from an EMBL/GenBank/DDBJ whole genome shotgun (WGS) entry which is preliminary data.</text>
</comment>
<dbReference type="RefSeq" id="WP_138366200.1">
    <property type="nucleotide sequence ID" value="NZ_VCEJ01000004.1"/>
</dbReference>
<evidence type="ECO:0000313" key="2">
    <source>
        <dbReference type="EMBL" id="TLV00826.1"/>
    </source>
</evidence>
<dbReference type="EMBL" id="VCEJ01000004">
    <property type="protein sequence ID" value="TLV00826.1"/>
    <property type="molecule type" value="Genomic_DNA"/>
</dbReference>
<organism evidence="2 3">
    <name type="scientific">Dyadobacter luticola</name>
    <dbReference type="NCBI Taxonomy" id="1979387"/>
    <lineage>
        <taxon>Bacteria</taxon>
        <taxon>Pseudomonadati</taxon>
        <taxon>Bacteroidota</taxon>
        <taxon>Cytophagia</taxon>
        <taxon>Cytophagales</taxon>
        <taxon>Spirosomataceae</taxon>
        <taxon>Dyadobacter</taxon>
    </lineage>
</organism>
<dbReference type="Proteomes" id="UP000306402">
    <property type="component" value="Unassembled WGS sequence"/>
</dbReference>
<reference evidence="2 3" key="1">
    <citation type="submission" date="2019-05" db="EMBL/GenBank/DDBJ databases">
        <authorList>
            <person name="Qu J.-H."/>
        </authorList>
    </citation>
    <scope>NUCLEOTIDE SEQUENCE [LARGE SCALE GENOMIC DNA]</scope>
    <source>
        <strain evidence="2 3">T17</strain>
    </source>
</reference>
<dbReference type="AlphaFoldDB" id="A0A5R9KX16"/>
<accession>A0A5R9KX16</accession>